<comment type="caution">
    <text evidence="1">The sequence shown here is derived from an EMBL/GenBank/DDBJ whole genome shotgun (WGS) entry which is preliminary data.</text>
</comment>
<reference evidence="1 2" key="1">
    <citation type="submission" date="2023-06" db="EMBL/GenBank/DDBJ databases">
        <title>Marinobacter azerbaijanicus a moderately halophilic, isolated from Urmia Lake in Azerbaijan region of Iran.</title>
        <authorList>
            <person name="Sanchez-Porro C."/>
            <person name="Aghdam E.M."/>
            <person name="Saheb S.M."/>
            <person name="Tarhriz V."/>
            <person name="Kazemi E."/>
            <person name="Ammozegar M.A."/>
            <person name="Ventosa A."/>
            <person name="Hejazi M.S."/>
        </authorList>
    </citation>
    <scope>NUCLEOTIDE SEQUENCE [LARGE SCALE GENOMIC DNA]</scope>
    <source>
        <strain evidence="1 2">TBZ242</strain>
    </source>
</reference>
<dbReference type="RefSeq" id="WP_285389306.1">
    <property type="nucleotide sequence ID" value="NZ_JASSVS010000002.1"/>
</dbReference>
<organism evidence="1 2">
    <name type="scientific">Marinobacter azerbaijanicus</name>
    <dbReference type="NCBI Taxonomy" id="3050455"/>
    <lineage>
        <taxon>Bacteria</taxon>
        <taxon>Pseudomonadati</taxon>
        <taxon>Pseudomonadota</taxon>
        <taxon>Gammaproteobacteria</taxon>
        <taxon>Pseudomonadales</taxon>
        <taxon>Marinobacteraceae</taxon>
        <taxon>Marinobacter</taxon>
    </lineage>
</organism>
<accession>A0ABT7I8J3</accession>
<keyword evidence="2" id="KW-1185">Reference proteome</keyword>
<dbReference type="EMBL" id="JASSVS010000002">
    <property type="protein sequence ID" value="MDL0430481.1"/>
    <property type="molecule type" value="Genomic_DNA"/>
</dbReference>
<dbReference type="Proteomes" id="UP001227964">
    <property type="component" value="Unassembled WGS sequence"/>
</dbReference>
<sequence>MLLLDKIIDALSDLVVTLPKKNRENRKEIREVVLSVQTEMERAIELAILYIDGTKRIIPDQELIDHLQGASSNLMSSYNEFKICAGLYGLADRFDEVFSSIRGSINIGQIKAVEDLIRDLANGESLVVDGLRGITEKMYVYGNELSSLSGDDFDQKKSEIFQRLNLEVQTMRSQLNGFRKSVRDILKLM</sequence>
<gene>
    <name evidence="1" type="ORF">QPM17_05055</name>
</gene>
<evidence type="ECO:0000313" key="1">
    <source>
        <dbReference type="EMBL" id="MDL0430481.1"/>
    </source>
</evidence>
<name>A0ABT7I8J3_9GAMM</name>
<proteinExistence type="predicted"/>
<evidence type="ECO:0000313" key="2">
    <source>
        <dbReference type="Proteomes" id="UP001227964"/>
    </source>
</evidence>
<protein>
    <submittedName>
        <fullName evidence="1">Uncharacterized protein</fullName>
    </submittedName>
</protein>